<dbReference type="AlphaFoldDB" id="A0AAW2HLQ1"/>
<dbReference type="CDD" id="cd06849">
    <property type="entry name" value="lipoyl_domain"/>
    <property type="match status" value="1"/>
</dbReference>
<dbReference type="SUPFAM" id="SSF51230">
    <property type="entry name" value="Single hybrid motif"/>
    <property type="match status" value="1"/>
</dbReference>
<dbReference type="InterPro" id="IPR000089">
    <property type="entry name" value="Biotin_lipoyl"/>
</dbReference>
<dbReference type="GO" id="GO:0006086">
    <property type="term" value="P:pyruvate decarboxylation to acetyl-CoA"/>
    <property type="evidence" value="ECO:0007669"/>
    <property type="project" value="InterPro"/>
</dbReference>
<dbReference type="GO" id="GO:0005739">
    <property type="term" value="C:mitochondrion"/>
    <property type="evidence" value="ECO:0007669"/>
    <property type="project" value="UniProtKB-SubCell"/>
</dbReference>
<dbReference type="EC" id="2.3.1.12" evidence="5"/>
<sequence length="489" mass="53131">MIRTSVFRSPLLKSALKKDVSGTKFVRCLTFVCRQNRKKLAYRNGELGATGFLASKNSPMYKFYSSYPEHIKVTLPALSPTMEYGTIVSWEKKEGDKLNEGDLLAEIETDKATMGYETPTEGYLAKILVPAGTKNVPIGKLVCIIVEEESFLGAFKDYVDTEPAKPAPAAAPKAPEPPSQPAPPLPPSPPPLPVQPPPKKSGDRVYASPLAKRLAAEKGISLEKIGKGSGIYGSITSQDLSRAPVTAGAAVSDTRLGDKYIDLPVSSVSTSVIQQFLISKQTVPHYYLSVDISLDKIKALRESFEAFLEKDNIRISMDNFVIKAAALACRKVPEANSSWKETFIRQYNAVNVSFSVHTDDGLLTPVIFDADLKGLATISLEVIDLSNKAKEGKLLPSECEGGTVAISNLSSFGVKNFSAIIIPPQVCVLSMGSIEEKIVEDKSTPNGFRISKIMPFTLSCDHRVLDGAVGARWLSAFRELMEHPSTMLL</sequence>
<dbReference type="GO" id="GO:0045254">
    <property type="term" value="C:pyruvate dehydrogenase complex"/>
    <property type="evidence" value="ECO:0007669"/>
    <property type="project" value="UniProtKB-UniRule"/>
</dbReference>
<proteinExistence type="inferred from homology"/>
<dbReference type="PANTHER" id="PTHR23151:SF90">
    <property type="entry name" value="DIHYDROLIPOYLLYSINE-RESIDUE ACETYLTRANSFERASE COMPONENT OF PYRUVATE DEHYDROGENASE COMPLEX, MITOCHONDRIAL-RELATED"/>
    <property type="match status" value="1"/>
</dbReference>
<comment type="catalytic activity">
    <reaction evidence="5">
        <text>N(6)-[(R)-dihydrolipoyl]-L-lysyl-[protein] + acetyl-CoA = N(6)-[(R)-S(8)-acetyldihydrolipoyl]-L-lysyl-[protein] + CoA</text>
        <dbReference type="Rhea" id="RHEA:17017"/>
        <dbReference type="Rhea" id="RHEA-COMP:10475"/>
        <dbReference type="Rhea" id="RHEA-COMP:10478"/>
        <dbReference type="ChEBI" id="CHEBI:57287"/>
        <dbReference type="ChEBI" id="CHEBI:57288"/>
        <dbReference type="ChEBI" id="CHEBI:83100"/>
        <dbReference type="ChEBI" id="CHEBI:83111"/>
        <dbReference type="EC" id="2.3.1.12"/>
    </reaction>
</comment>
<dbReference type="Pfam" id="PF00364">
    <property type="entry name" value="Biotin_lipoyl"/>
    <property type="match status" value="1"/>
</dbReference>
<keyword evidence="4 5" id="KW-0012">Acyltransferase</keyword>
<gene>
    <name evidence="9" type="ORF">PYX00_008162</name>
</gene>
<dbReference type="GO" id="GO:0004742">
    <property type="term" value="F:dihydrolipoyllysine-residue acetyltransferase activity"/>
    <property type="evidence" value="ECO:0007669"/>
    <property type="project" value="UniProtKB-UniRule"/>
</dbReference>
<evidence type="ECO:0000313" key="9">
    <source>
        <dbReference type="EMBL" id="KAL0270890.1"/>
    </source>
</evidence>
<dbReference type="SUPFAM" id="SSF47005">
    <property type="entry name" value="Peripheral subunit-binding domain of 2-oxo acid dehydrogenase complex"/>
    <property type="match status" value="1"/>
</dbReference>
<evidence type="ECO:0000259" key="8">
    <source>
        <dbReference type="PROSITE" id="PS51826"/>
    </source>
</evidence>
<organism evidence="9">
    <name type="scientific">Menopon gallinae</name>
    <name type="common">poultry shaft louse</name>
    <dbReference type="NCBI Taxonomy" id="328185"/>
    <lineage>
        <taxon>Eukaryota</taxon>
        <taxon>Metazoa</taxon>
        <taxon>Ecdysozoa</taxon>
        <taxon>Arthropoda</taxon>
        <taxon>Hexapoda</taxon>
        <taxon>Insecta</taxon>
        <taxon>Pterygota</taxon>
        <taxon>Neoptera</taxon>
        <taxon>Paraneoptera</taxon>
        <taxon>Psocodea</taxon>
        <taxon>Troctomorpha</taxon>
        <taxon>Phthiraptera</taxon>
        <taxon>Amblycera</taxon>
        <taxon>Menoponidae</taxon>
        <taxon>Menopon</taxon>
    </lineage>
</organism>
<feature type="compositionally biased region" description="Pro residues" evidence="6">
    <location>
        <begin position="174"/>
        <end position="199"/>
    </location>
</feature>
<comment type="similarity">
    <text evidence="1 5">Belongs to the 2-oxoacid dehydrogenase family.</text>
</comment>
<dbReference type="PROSITE" id="PS50968">
    <property type="entry name" value="BIOTINYL_LIPOYL"/>
    <property type="match status" value="1"/>
</dbReference>
<reference evidence="9" key="1">
    <citation type="journal article" date="2024" name="Gigascience">
        <title>Chromosome-level genome of the poultry shaft louse Menopon gallinae provides insight into the host-switching and adaptive evolution of parasitic lice.</title>
        <authorList>
            <person name="Xu Y."/>
            <person name="Ma L."/>
            <person name="Liu S."/>
            <person name="Liang Y."/>
            <person name="Liu Q."/>
            <person name="He Z."/>
            <person name="Tian L."/>
            <person name="Duan Y."/>
            <person name="Cai W."/>
            <person name="Li H."/>
            <person name="Song F."/>
        </authorList>
    </citation>
    <scope>NUCLEOTIDE SEQUENCE</scope>
    <source>
        <strain evidence="9">Cailab_2023a</strain>
    </source>
</reference>
<dbReference type="InterPro" id="IPR045257">
    <property type="entry name" value="E2/Pdx1"/>
</dbReference>
<accession>A0AAW2HLQ1</accession>
<keyword evidence="2 5" id="KW-0808">Transferase</keyword>
<dbReference type="InterPro" id="IPR004167">
    <property type="entry name" value="PSBD"/>
</dbReference>
<dbReference type="NCBIfam" id="TIGR01349">
    <property type="entry name" value="PDHac_trf_mito"/>
    <property type="match status" value="1"/>
</dbReference>
<dbReference type="PROSITE" id="PS51826">
    <property type="entry name" value="PSBD"/>
    <property type="match status" value="1"/>
</dbReference>
<keyword evidence="3 5" id="KW-0450">Lipoyl</keyword>
<evidence type="ECO:0000259" key="7">
    <source>
        <dbReference type="PROSITE" id="PS50968"/>
    </source>
</evidence>
<evidence type="ECO:0000256" key="6">
    <source>
        <dbReference type="SAM" id="MobiDB-lite"/>
    </source>
</evidence>
<comment type="cofactor">
    <cofactor evidence="5">
        <name>(R)-lipoate</name>
        <dbReference type="ChEBI" id="CHEBI:83088"/>
    </cofactor>
    <text evidence="5">Binds 1 lipoyl cofactor covalently.</text>
</comment>
<dbReference type="Gene3D" id="2.40.50.100">
    <property type="match status" value="1"/>
</dbReference>
<feature type="region of interest" description="Disordered" evidence="6">
    <location>
        <begin position="163"/>
        <end position="205"/>
    </location>
</feature>
<name>A0AAW2HLQ1_9NEOP</name>
<evidence type="ECO:0000256" key="1">
    <source>
        <dbReference type="ARBA" id="ARBA00007317"/>
    </source>
</evidence>
<dbReference type="Pfam" id="PF02817">
    <property type="entry name" value="E3_binding"/>
    <property type="match status" value="1"/>
</dbReference>
<evidence type="ECO:0000256" key="4">
    <source>
        <dbReference type="ARBA" id="ARBA00023315"/>
    </source>
</evidence>
<comment type="function">
    <text evidence="5">The pyruvate dehydrogenase complex catalyzes the overall conversion of pyruvate to acetyl-CoA and CO(2).</text>
</comment>
<dbReference type="FunFam" id="2.40.50.100:FF:000010">
    <property type="entry name" value="Acetyltransferase component of pyruvate dehydrogenase complex"/>
    <property type="match status" value="1"/>
</dbReference>
<dbReference type="EMBL" id="JARGDH010000004">
    <property type="protein sequence ID" value="KAL0270890.1"/>
    <property type="molecule type" value="Genomic_DNA"/>
</dbReference>
<dbReference type="Gene3D" id="4.10.320.10">
    <property type="entry name" value="E3-binding domain"/>
    <property type="match status" value="1"/>
</dbReference>
<dbReference type="InterPro" id="IPR006257">
    <property type="entry name" value="LAT1"/>
</dbReference>
<evidence type="ECO:0000256" key="5">
    <source>
        <dbReference type="RuleBase" id="RU361137"/>
    </source>
</evidence>
<dbReference type="InterPro" id="IPR036625">
    <property type="entry name" value="E3-bd_dom_sf"/>
</dbReference>
<dbReference type="PANTHER" id="PTHR23151">
    <property type="entry name" value="DIHYDROLIPOAMIDE ACETYL/SUCCINYL-TRANSFERASE-RELATED"/>
    <property type="match status" value="1"/>
</dbReference>
<dbReference type="Pfam" id="PF00198">
    <property type="entry name" value="2-oxoacid_dh"/>
    <property type="match status" value="1"/>
</dbReference>
<dbReference type="InterPro" id="IPR001078">
    <property type="entry name" value="2-oxoacid_DH_actylTfrase"/>
</dbReference>
<protein>
    <recommendedName>
        <fullName evidence="5">Acetyltransferase component of pyruvate dehydrogenase complex</fullName>
        <ecNumber evidence="5">2.3.1.12</ecNumber>
    </recommendedName>
</protein>
<evidence type="ECO:0000256" key="3">
    <source>
        <dbReference type="ARBA" id="ARBA00022823"/>
    </source>
</evidence>
<dbReference type="Gene3D" id="3.30.559.10">
    <property type="entry name" value="Chloramphenicol acetyltransferase-like domain"/>
    <property type="match status" value="1"/>
</dbReference>
<comment type="caution">
    <text evidence="9">The sequence shown here is derived from an EMBL/GenBank/DDBJ whole genome shotgun (WGS) entry which is preliminary data.</text>
</comment>
<dbReference type="SUPFAM" id="SSF52777">
    <property type="entry name" value="CoA-dependent acyltransferases"/>
    <property type="match status" value="1"/>
</dbReference>
<dbReference type="InterPro" id="IPR011053">
    <property type="entry name" value="Single_hybrid_motif"/>
</dbReference>
<dbReference type="InterPro" id="IPR023213">
    <property type="entry name" value="CAT-like_dom_sf"/>
</dbReference>
<feature type="domain" description="Peripheral subunit-binding (PSBD)" evidence="8">
    <location>
        <begin position="206"/>
        <end position="244"/>
    </location>
</feature>
<comment type="subcellular location">
    <subcellularLocation>
        <location evidence="5">Mitochondrion</location>
    </subcellularLocation>
</comment>
<feature type="domain" description="Lipoyl-binding" evidence="7">
    <location>
        <begin position="70"/>
        <end position="146"/>
    </location>
</feature>
<evidence type="ECO:0000256" key="2">
    <source>
        <dbReference type="ARBA" id="ARBA00022679"/>
    </source>
</evidence>